<sequence length="77" mass="8658">MIGYDQVLDHIMGTDNEYRQLANPAIVKLVESHSRLFSFDTNSLPLSLTDTDAPFGLVNVLSWECDSLESLHRLGSY</sequence>
<evidence type="ECO:0000313" key="1">
    <source>
        <dbReference type="EMBL" id="GME82070.1"/>
    </source>
</evidence>
<name>A0ACB5T5J5_AMBMO</name>
<reference evidence="1" key="1">
    <citation type="submission" date="2023-04" db="EMBL/GenBank/DDBJ databases">
        <title>Ambrosiozyma monospora NBRC 10751.</title>
        <authorList>
            <person name="Ichikawa N."/>
            <person name="Sato H."/>
            <person name="Tonouchi N."/>
        </authorList>
    </citation>
    <scope>NUCLEOTIDE SEQUENCE</scope>
    <source>
        <strain evidence="1">NBRC 10751</strain>
    </source>
</reference>
<dbReference type="EMBL" id="BSXS01003859">
    <property type="protein sequence ID" value="GME82070.1"/>
    <property type="molecule type" value="Genomic_DNA"/>
</dbReference>
<evidence type="ECO:0000313" key="2">
    <source>
        <dbReference type="Proteomes" id="UP001165064"/>
    </source>
</evidence>
<protein>
    <submittedName>
        <fullName evidence="1">Unnamed protein product</fullName>
    </submittedName>
</protein>
<comment type="caution">
    <text evidence="1">The sequence shown here is derived from an EMBL/GenBank/DDBJ whole genome shotgun (WGS) entry which is preliminary data.</text>
</comment>
<gene>
    <name evidence="1" type="ORF">Amon02_000529600</name>
</gene>
<organism evidence="1 2">
    <name type="scientific">Ambrosiozyma monospora</name>
    <name type="common">Yeast</name>
    <name type="synonym">Endomycopsis monosporus</name>
    <dbReference type="NCBI Taxonomy" id="43982"/>
    <lineage>
        <taxon>Eukaryota</taxon>
        <taxon>Fungi</taxon>
        <taxon>Dikarya</taxon>
        <taxon>Ascomycota</taxon>
        <taxon>Saccharomycotina</taxon>
        <taxon>Pichiomycetes</taxon>
        <taxon>Pichiales</taxon>
        <taxon>Pichiaceae</taxon>
        <taxon>Ambrosiozyma</taxon>
    </lineage>
</organism>
<accession>A0ACB5T5J5</accession>
<dbReference type="Proteomes" id="UP001165064">
    <property type="component" value="Unassembled WGS sequence"/>
</dbReference>
<proteinExistence type="predicted"/>
<keyword evidence="2" id="KW-1185">Reference proteome</keyword>